<protein>
    <submittedName>
        <fullName evidence="1">Uncharacterized protein</fullName>
    </submittedName>
</protein>
<evidence type="ECO:0000313" key="1">
    <source>
        <dbReference type="EMBL" id="KAL2552588.1"/>
    </source>
</evidence>
<proteinExistence type="predicted"/>
<reference evidence="2" key="1">
    <citation type="submission" date="2024-07" db="EMBL/GenBank/DDBJ databases">
        <title>Two chromosome-level genome assemblies of Korean endemic species Abeliophyllum distichum and Forsythia ovata (Oleaceae).</title>
        <authorList>
            <person name="Jang H."/>
        </authorList>
    </citation>
    <scope>NUCLEOTIDE SEQUENCE [LARGE SCALE GENOMIC DNA]</scope>
</reference>
<keyword evidence="2" id="KW-1185">Reference proteome</keyword>
<dbReference type="EMBL" id="JBFOLJ010000002">
    <property type="protein sequence ID" value="KAL2552588.1"/>
    <property type="molecule type" value="Genomic_DNA"/>
</dbReference>
<accession>A0ABD1WVD0</accession>
<name>A0ABD1WVD0_9LAMI</name>
<comment type="caution">
    <text evidence="1">The sequence shown here is derived from an EMBL/GenBank/DDBJ whole genome shotgun (WGS) entry which is preliminary data.</text>
</comment>
<organism evidence="1 2">
    <name type="scientific">Forsythia ovata</name>
    <dbReference type="NCBI Taxonomy" id="205694"/>
    <lineage>
        <taxon>Eukaryota</taxon>
        <taxon>Viridiplantae</taxon>
        <taxon>Streptophyta</taxon>
        <taxon>Embryophyta</taxon>
        <taxon>Tracheophyta</taxon>
        <taxon>Spermatophyta</taxon>
        <taxon>Magnoliopsida</taxon>
        <taxon>eudicotyledons</taxon>
        <taxon>Gunneridae</taxon>
        <taxon>Pentapetalae</taxon>
        <taxon>asterids</taxon>
        <taxon>lamiids</taxon>
        <taxon>Lamiales</taxon>
        <taxon>Oleaceae</taxon>
        <taxon>Forsythieae</taxon>
        <taxon>Forsythia</taxon>
    </lineage>
</organism>
<evidence type="ECO:0000313" key="2">
    <source>
        <dbReference type="Proteomes" id="UP001604277"/>
    </source>
</evidence>
<dbReference type="Proteomes" id="UP001604277">
    <property type="component" value="Unassembled WGS sequence"/>
</dbReference>
<gene>
    <name evidence="1" type="ORF">Fot_06207</name>
</gene>
<dbReference type="AlphaFoldDB" id="A0ABD1WVD0"/>
<sequence length="100" mass="11220">MKVDELYSAATGSKDIDELRSENKILRTRLAISEDAMTACSKKKSMTLMDIFQKLGPIEEKPTKGKPKLAEQKATLKANLSKTSQGIVKKRLHLYNWLAP</sequence>